<dbReference type="PROSITE" id="PS00086">
    <property type="entry name" value="CYTOCHROME_P450"/>
    <property type="match status" value="1"/>
</dbReference>
<dbReference type="InterPro" id="IPR001128">
    <property type="entry name" value="Cyt_P450"/>
</dbReference>
<dbReference type="PANTHER" id="PTHR24300:SF395">
    <property type="entry name" value="CYTOCHROME P450, FAMILY 2, SUBFAMILY AC, POLYPEPTIDE 7"/>
    <property type="match status" value="1"/>
</dbReference>
<organism evidence="7 8">
    <name type="scientific">Polypterus senegalus</name>
    <name type="common">Senegal bichir</name>
    <dbReference type="NCBI Taxonomy" id="55291"/>
    <lineage>
        <taxon>Eukaryota</taxon>
        <taxon>Metazoa</taxon>
        <taxon>Chordata</taxon>
        <taxon>Craniata</taxon>
        <taxon>Vertebrata</taxon>
        <taxon>Euteleostomi</taxon>
        <taxon>Actinopterygii</taxon>
        <taxon>Polypteriformes</taxon>
        <taxon>Polypteridae</taxon>
        <taxon>Polypterus</taxon>
    </lineage>
</organism>
<keyword evidence="5" id="KW-0408">Iron</keyword>
<keyword evidence="6" id="KW-1133">Transmembrane helix</keyword>
<evidence type="ECO:0000256" key="2">
    <source>
        <dbReference type="ARBA" id="ARBA00010617"/>
    </source>
</evidence>
<gene>
    <name evidence="7" type="primary">Cyp2k1_3</name>
    <name evidence="7" type="ORF">GTO92_0020804</name>
</gene>
<evidence type="ECO:0000256" key="6">
    <source>
        <dbReference type="SAM" id="Phobius"/>
    </source>
</evidence>
<keyword evidence="6" id="KW-0812">Transmembrane</keyword>
<dbReference type="PRINTS" id="PR00463">
    <property type="entry name" value="EP450I"/>
</dbReference>
<evidence type="ECO:0000256" key="1">
    <source>
        <dbReference type="ARBA" id="ARBA00001971"/>
    </source>
</evidence>
<dbReference type="PANTHER" id="PTHR24300">
    <property type="entry name" value="CYTOCHROME P450 508A4-RELATED"/>
    <property type="match status" value="1"/>
</dbReference>
<evidence type="ECO:0000256" key="5">
    <source>
        <dbReference type="ARBA" id="ARBA00023004"/>
    </source>
</evidence>
<dbReference type="Proteomes" id="UP001166052">
    <property type="component" value="Unassembled WGS sequence"/>
</dbReference>
<keyword evidence="8" id="KW-1185">Reference proteome</keyword>
<accession>A0ABS2YV00</accession>
<dbReference type="InterPro" id="IPR036396">
    <property type="entry name" value="Cyt_P450_sf"/>
</dbReference>
<feature type="non-terminal residue" evidence="7">
    <location>
        <position position="779"/>
    </location>
</feature>
<sequence length="779" mass="89652">MPFTSLITAEPITVALVFLFTILASYSFFWKRFHNTKYKFPEGPTPLPVLGNLHILNLRMPHETLHKLSDKYGSVYTFHMGPKKVLVLCGYEAVKEALVNQADDFGDRGETAINKKTTKGNGILFGRGESWRTMRRFTLSTLRDFGMGKRTIENRIVEESQKLLEVFETHKGEPFNPRTVINSAVSNIICSIVYGERFDYNDAQFLHLQNILRDNIRLATTPKSQFYNMYPILGIFLSDHKKVIANYKEFRRFNLGIYDERKDKVDSNDLKCFIDAFIVKRQEEESKSTKTYFHEDNMAITSLNLFGAGTETTSTTLRWGLLLMMKYPEVQAKVHQEIESVIGKERNPQANDRKHMPYTEAVLHEIQRFSNVVPMGIPHQTAVDTTFRGYTVPKLADKYGSVYTFHMGPKRYLVLCGYEALKEALIDQADDFGDRYEMPINKDTAKGHGEPFDPRNVIISAVSNIICSIVFGERFDYKDLQFLHLINIIHENFKLATTPQSQLYNTYPFLGFFLSDHKKNIANYKEIERFILSVYHDRKDKVDNNDLRGFIDAFIVKWREEETKCSKTYFNEDNMVYTSLNLFGAATETTSTTLRWGLLLMMKYPEVQEKVRQEIETVIGKERNPQVNDRKHMPYTDAVLHEIQRFSNVAPMGVLHQTSVDTTFQGYTVPKGTPVITLLTSALYDKTQWATPYQFNVNHFLDDQGKFIKRAAFLPFSAGRRVCLGETLAKTELFLFFTMLLQKFVLQPPSGVTPEQLDLSPVPGLTLSPQDFKLCAVCH</sequence>
<keyword evidence="6" id="KW-0472">Membrane</keyword>
<dbReference type="EMBL" id="JAAWVN010007908">
    <property type="protein sequence ID" value="MBN3290380.1"/>
    <property type="molecule type" value="Genomic_DNA"/>
</dbReference>
<keyword evidence="3" id="KW-0349">Heme</keyword>
<dbReference type="Gene3D" id="1.10.630.10">
    <property type="entry name" value="Cytochrome P450"/>
    <property type="match status" value="2"/>
</dbReference>
<reference evidence="7" key="1">
    <citation type="journal article" date="2021" name="Cell">
        <title>Tracing the genetic footprints of vertebrate landing in non-teleost ray-finned fishes.</title>
        <authorList>
            <person name="Bi X."/>
            <person name="Wang K."/>
            <person name="Yang L."/>
            <person name="Pan H."/>
            <person name="Jiang H."/>
            <person name="Wei Q."/>
            <person name="Fang M."/>
            <person name="Yu H."/>
            <person name="Zhu C."/>
            <person name="Cai Y."/>
            <person name="He Y."/>
            <person name="Gan X."/>
            <person name="Zeng H."/>
            <person name="Yu D."/>
            <person name="Zhu Y."/>
            <person name="Jiang H."/>
            <person name="Qiu Q."/>
            <person name="Yang H."/>
            <person name="Zhang Y.E."/>
            <person name="Wang W."/>
            <person name="Zhu M."/>
            <person name="He S."/>
            <person name="Zhang G."/>
        </authorList>
    </citation>
    <scope>NUCLEOTIDE SEQUENCE</scope>
    <source>
        <strain evidence="7">Bchr_001</strain>
    </source>
</reference>
<proteinExistence type="inferred from homology"/>
<evidence type="ECO:0000313" key="7">
    <source>
        <dbReference type="EMBL" id="MBN3290380.1"/>
    </source>
</evidence>
<keyword evidence="4" id="KW-0479">Metal-binding</keyword>
<dbReference type="PRINTS" id="PR00385">
    <property type="entry name" value="P450"/>
</dbReference>
<comment type="cofactor">
    <cofactor evidence="1">
        <name>heme</name>
        <dbReference type="ChEBI" id="CHEBI:30413"/>
    </cofactor>
</comment>
<dbReference type="InterPro" id="IPR002401">
    <property type="entry name" value="Cyt_P450_E_grp-I"/>
</dbReference>
<feature type="non-terminal residue" evidence="7">
    <location>
        <position position="1"/>
    </location>
</feature>
<dbReference type="InterPro" id="IPR050182">
    <property type="entry name" value="Cytochrome_P450_fam2"/>
</dbReference>
<dbReference type="InterPro" id="IPR017972">
    <property type="entry name" value="Cyt_P450_CS"/>
</dbReference>
<dbReference type="SUPFAM" id="SSF48264">
    <property type="entry name" value="Cytochrome P450"/>
    <property type="match status" value="2"/>
</dbReference>
<evidence type="ECO:0000256" key="4">
    <source>
        <dbReference type="ARBA" id="ARBA00022723"/>
    </source>
</evidence>
<dbReference type="Pfam" id="PF00067">
    <property type="entry name" value="p450"/>
    <property type="match status" value="2"/>
</dbReference>
<evidence type="ECO:0000256" key="3">
    <source>
        <dbReference type="ARBA" id="ARBA00022617"/>
    </source>
</evidence>
<protein>
    <submittedName>
        <fullName evidence="7">CP2K1 protein</fullName>
    </submittedName>
</protein>
<comment type="similarity">
    <text evidence="2">Belongs to the cytochrome P450 family.</text>
</comment>
<comment type="caution">
    <text evidence="7">The sequence shown here is derived from an EMBL/GenBank/DDBJ whole genome shotgun (WGS) entry which is preliminary data.</text>
</comment>
<feature type="transmembrane region" description="Helical" evidence="6">
    <location>
        <begin position="12"/>
        <end position="30"/>
    </location>
</feature>
<name>A0ABS2YV00_POLSE</name>
<evidence type="ECO:0000313" key="8">
    <source>
        <dbReference type="Proteomes" id="UP001166052"/>
    </source>
</evidence>